<sequence>MVEWKVENRIIKIKLETEGRIVDTYQTVVEAFKAAMDFEQEKIQVINHFKASDKFYEAMIAFGQEVFNIGHETRFNDCRRQVAAWLLDVNLSFLDEEEDVESLLVVPTAELLSVILASRPSSVIPMERVWSHIDDLEEKVRELNKKIAVQRKKLSKARKVLDEGSMEVERLRLFIHQCIMEKA</sequence>
<dbReference type="Proteomes" id="UP000797356">
    <property type="component" value="Chromosome 13"/>
</dbReference>
<comment type="caution">
    <text evidence="2">The sequence shown here is derived from an EMBL/GenBank/DDBJ whole genome shotgun (WGS) entry which is preliminary data.</text>
</comment>
<keyword evidence="3" id="KW-1185">Reference proteome</keyword>
<proteinExistence type="predicted"/>
<evidence type="ECO:0000256" key="1">
    <source>
        <dbReference type="SAM" id="Coils"/>
    </source>
</evidence>
<reference evidence="2" key="1">
    <citation type="journal article" date="2017" name="Gigascience">
        <title>The genome draft of coconut (Cocos nucifera).</title>
        <authorList>
            <person name="Xiao Y."/>
            <person name="Xu P."/>
            <person name="Fan H."/>
            <person name="Baudouin L."/>
            <person name="Xia W."/>
            <person name="Bocs S."/>
            <person name="Xu J."/>
            <person name="Li Q."/>
            <person name="Guo A."/>
            <person name="Zhou L."/>
            <person name="Li J."/>
            <person name="Wu Y."/>
            <person name="Ma Z."/>
            <person name="Armero A."/>
            <person name="Issali A.E."/>
            <person name="Liu N."/>
            <person name="Peng M."/>
            <person name="Yang Y."/>
        </authorList>
    </citation>
    <scope>NUCLEOTIDE SEQUENCE</scope>
    <source>
        <tissue evidence="2">Spear leaf of Hainan Tall coconut</tissue>
    </source>
</reference>
<evidence type="ECO:0000313" key="3">
    <source>
        <dbReference type="Proteomes" id="UP000797356"/>
    </source>
</evidence>
<keyword evidence="1" id="KW-0175">Coiled coil</keyword>
<reference evidence="2" key="2">
    <citation type="submission" date="2019-07" db="EMBL/GenBank/DDBJ databases">
        <authorList>
            <person name="Yang Y."/>
            <person name="Bocs S."/>
            <person name="Baudouin L."/>
        </authorList>
    </citation>
    <scope>NUCLEOTIDE SEQUENCE</scope>
    <source>
        <tissue evidence="2">Spear leaf of Hainan Tall coconut</tissue>
    </source>
</reference>
<protein>
    <submittedName>
        <fullName evidence="2">Uncharacterized protein</fullName>
    </submittedName>
</protein>
<gene>
    <name evidence="2" type="ORF">COCNU_13G003530</name>
</gene>
<feature type="coiled-coil region" evidence="1">
    <location>
        <begin position="133"/>
        <end position="160"/>
    </location>
</feature>
<dbReference type="AlphaFoldDB" id="A0A8K0ITE5"/>
<accession>A0A8K0ITE5</accession>
<dbReference type="EMBL" id="CM017884">
    <property type="protein sequence ID" value="KAG1366563.1"/>
    <property type="molecule type" value="Genomic_DNA"/>
</dbReference>
<name>A0A8K0ITE5_COCNU</name>
<organism evidence="2 3">
    <name type="scientific">Cocos nucifera</name>
    <name type="common">Coconut palm</name>
    <dbReference type="NCBI Taxonomy" id="13894"/>
    <lineage>
        <taxon>Eukaryota</taxon>
        <taxon>Viridiplantae</taxon>
        <taxon>Streptophyta</taxon>
        <taxon>Embryophyta</taxon>
        <taxon>Tracheophyta</taxon>
        <taxon>Spermatophyta</taxon>
        <taxon>Magnoliopsida</taxon>
        <taxon>Liliopsida</taxon>
        <taxon>Arecaceae</taxon>
        <taxon>Arecoideae</taxon>
        <taxon>Cocoseae</taxon>
        <taxon>Attaleinae</taxon>
        <taxon>Cocos</taxon>
    </lineage>
</organism>
<evidence type="ECO:0000313" key="2">
    <source>
        <dbReference type="EMBL" id="KAG1366563.1"/>
    </source>
</evidence>